<dbReference type="KEGG" id="lbc:LACBIDRAFT_318942"/>
<dbReference type="EMBL" id="DS547099">
    <property type="protein sequence ID" value="EDR09654.1"/>
    <property type="molecule type" value="Genomic_DNA"/>
</dbReference>
<gene>
    <name evidence="2" type="ORF">LACBIDRAFT_318942</name>
</gene>
<dbReference type="OrthoDB" id="3061305at2759"/>
<keyword evidence="1" id="KW-0175">Coiled coil</keyword>
<dbReference type="AlphaFoldDB" id="B0D7H5"/>
<accession>B0D7H5</accession>
<keyword evidence="3" id="KW-1185">Reference proteome</keyword>
<dbReference type="HOGENOM" id="CLU_1478463_0_0_1"/>
<evidence type="ECO:0000256" key="1">
    <source>
        <dbReference type="SAM" id="Coils"/>
    </source>
</evidence>
<dbReference type="GeneID" id="6075513"/>
<organism evidence="3">
    <name type="scientific">Laccaria bicolor (strain S238N-H82 / ATCC MYA-4686)</name>
    <name type="common">Bicoloured deceiver</name>
    <name type="synonym">Laccaria laccata var. bicolor</name>
    <dbReference type="NCBI Taxonomy" id="486041"/>
    <lineage>
        <taxon>Eukaryota</taxon>
        <taxon>Fungi</taxon>
        <taxon>Dikarya</taxon>
        <taxon>Basidiomycota</taxon>
        <taxon>Agaricomycotina</taxon>
        <taxon>Agaricomycetes</taxon>
        <taxon>Agaricomycetidae</taxon>
        <taxon>Agaricales</taxon>
        <taxon>Agaricineae</taxon>
        <taxon>Hydnangiaceae</taxon>
        <taxon>Laccaria</taxon>
    </lineage>
</organism>
<evidence type="ECO:0000313" key="2">
    <source>
        <dbReference type="EMBL" id="EDR09654.1"/>
    </source>
</evidence>
<evidence type="ECO:0000313" key="3">
    <source>
        <dbReference type="Proteomes" id="UP000001194"/>
    </source>
</evidence>
<protein>
    <submittedName>
        <fullName evidence="2">Predicted protein</fullName>
    </submittedName>
</protein>
<reference evidence="2 3" key="1">
    <citation type="journal article" date="2008" name="Nature">
        <title>The genome of Laccaria bicolor provides insights into mycorrhizal symbiosis.</title>
        <authorList>
            <person name="Martin F."/>
            <person name="Aerts A."/>
            <person name="Ahren D."/>
            <person name="Brun A."/>
            <person name="Danchin E.G.J."/>
            <person name="Duchaussoy F."/>
            <person name="Gibon J."/>
            <person name="Kohler A."/>
            <person name="Lindquist E."/>
            <person name="Pereda V."/>
            <person name="Salamov A."/>
            <person name="Shapiro H.J."/>
            <person name="Wuyts J."/>
            <person name="Blaudez D."/>
            <person name="Buee M."/>
            <person name="Brokstein P."/>
            <person name="Canbaeck B."/>
            <person name="Cohen D."/>
            <person name="Courty P.E."/>
            <person name="Coutinho P.M."/>
            <person name="Delaruelle C."/>
            <person name="Detter J.C."/>
            <person name="Deveau A."/>
            <person name="DiFazio S."/>
            <person name="Duplessis S."/>
            <person name="Fraissinet-Tachet L."/>
            <person name="Lucic E."/>
            <person name="Frey-Klett P."/>
            <person name="Fourrey C."/>
            <person name="Feussner I."/>
            <person name="Gay G."/>
            <person name="Grimwood J."/>
            <person name="Hoegger P.J."/>
            <person name="Jain P."/>
            <person name="Kilaru S."/>
            <person name="Labbe J."/>
            <person name="Lin Y.C."/>
            <person name="Legue V."/>
            <person name="Le Tacon F."/>
            <person name="Marmeisse R."/>
            <person name="Melayah D."/>
            <person name="Montanini B."/>
            <person name="Muratet M."/>
            <person name="Nehls U."/>
            <person name="Niculita-Hirzel H."/>
            <person name="Oudot-Le Secq M.P."/>
            <person name="Peter M."/>
            <person name="Quesneville H."/>
            <person name="Rajashekar B."/>
            <person name="Reich M."/>
            <person name="Rouhier N."/>
            <person name="Schmutz J."/>
            <person name="Yin T."/>
            <person name="Chalot M."/>
            <person name="Henrissat B."/>
            <person name="Kuees U."/>
            <person name="Lucas S."/>
            <person name="Van de Peer Y."/>
            <person name="Podila G.K."/>
            <person name="Polle A."/>
            <person name="Pukkila P.J."/>
            <person name="Richardson P.M."/>
            <person name="Rouze P."/>
            <person name="Sanders I.R."/>
            <person name="Stajich J.E."/>
            <person name="Tunlid A."/>
            <person name="Tuskan G."/>
            <person name="Grigoriev I.V."/>
        </authorList>
    </citation>
    <scope>NUCLEOTIDE SEQUENCE [LARGE SCALE GENOMIC DNA]</scope>
    <source>
        <strain evidence="3">S238N-H82 / ATCC MYA-4686</strain>
    </source>
</reference>
<name>B0D7H5_LACBS</name>
<dbReference type="RefSeq" id="XP_001880003.1">
    <property type="nucleotide sequence ID" value="XM_001879968.1"/>
</dbReference>
<proteinExistence type="predicted"/>
<dbReference type="InParanoid" id="B0D7H5"/>
<sequence>MAALLPPLNVAGVAVPPAPANPPVLTDITNALEYVERLSASKTANPAQLAINTEIGTAEAYKAAVISSAANIVPPWVANILAAINQLQVDINQIQAANIPAAINQLQADVNNLHVNMNNLQATTNNIQANMEKLPIWFANNHAGALSPLRDPTDQLLSFTSAQCDLSAAALGLPVFPHGMYVSEKRRLIALALGIVIV</sequence>
<dbReference type="Proteomes" id="UP000001194">
    <property type="component" value="Unassembled WGS sequence"/>
</dbReference>
<feature type="coiled-coil region" evidence="1">
    <location>
        <begin position="77"/>
        <end position="123"/>
    </location>
</feature>